<accession>A0A1J5TMU9</accession>
<evidence type="ECO:0000313" key="2">
    <source>
        <dbReference type="EMBL" id="OIR15028.1"/>
    </source>
</evidence>
<evidence type="ECO:0000256" key="1">
    <source>
        <dbReference type="SAM" id="Phobius"/>
    </source>
</evidence>
<evidence type="ECO:0008006" key="3">
    <source>
        <dbReference type="Google" id="ProtNLM"/>
    </source>
</evidence>
<protein>
    <recommendedName>
        <fullName evidence="3">Zinc-ribbon domain-containing protein</fullName>
    </recommendedName>
</protein>
<keyword evidence="1" id="KW-1133">Transmembrane helix</keyword>
<organism evidence="2">
    <name type="scientific">mine drainage metagenome</name>
    <dbReference type="NCBI Taxonomy" id="410659"/>
    <lineage>
        <taxon>unclassified sequences</taxon>
        <taxon>metagenomes</taxon>
        <taxon>ecological metagenomes</taxon>
    </lineage>
</organism>
<sequence length="84" mass="8596">MSGFTPPGECPVCGAEVPASAHACPECGACADTGWSEETVYDGLDLPGQDEDAPAPRSHSRAWLGAIALLTIVALVLVFILGRG</sequence>
<keyword evidence="1" id="KW-0812">Transmembrane</keyword>
<proteinExistence type="predicted"/>
<reference evidence="2" key="1">
    <citation type="submission" date="2016-10" db="EMBL/GenBank/DDBJ databases">
        <title>Sequence of Gallionella enrichment culture.</title>
        <authorList>
            <person name="Poehlein A."/>
            <person name="Muehling M."/>
            <person name="Daniel R."/>
        </authorList>
    </citation>
    <scope>NUCLEOTIDE SEQUENCE</scope>
</reference>
<feature type="transmembrane region" description="Helical" evidence="1">
    <location>
        <begin position="62"/>
        <end position="82"/>
    </location>
</feature>
<dbReference type="EMBL" id="MLJW01000010">
    <property type="protein sequence ID" value="OIR15028.1"/>
    <property type="molecule type" value="Genomic_DNA"/>
</dbReference>
<gene>
    <name evidence="2" type="ORF">GALL_41460</name>
</gene>
<keyword evidence="1" id="KW-0472">Membrane</keyword>
<dbReference type="AlphaFoldDB" id="A0A1J5TMU9"/>
<name>A0A1J5TMU9_9ZZZZ</name>
<comment type="caution">
    <text evidence="2">The sequence shown here is derived from an EMBL/GenBank/DDBJ whole genome shotgun (WGS) entry which is preliminary data.</text>
</comment>